<keyword evidence="2" id="KW-1185">Reference proteome</keyword>
<evidence type="ECO:0000313" key="3">
    <source>
        <dbReference type="RefSeq" id="XP_008468882.1"/>
    </source>
</evidence>
<sequence length="256" mass="29178">MLWKAPVITATVSVDTGGIALLERFSSFSHAKRVIAWILRFIQNCLKKFEDRQFGSLKVAELLQAEHCMIKVTQTYHYSNIFQALERNEKLPSSIHQLSPFVSHECLRVGGRIDKAPLPFDSRHPYLLPSNSHLARLIVLHFHLVSLHGGPRLVQSLIHAKYYVPGLRNLVRKVIFKCIQCYRFNAKPRQPYMAELPISRFMQGRPFIHTGVDLAGPFALKDGSRRNAPIIKAYFAVFVCFAVKAVHLEPLNKPLV</sequence>
<proteinExistence type="predicted"/>
<evidence type="ECO:0000313" key="2">
    <source>
        <dbReference type="Proteomes" id="UP000079169"/>
    </source>
</evidence>
<dbReference type="STRING" id="121845.A0A1S3CX76"/>
<dbReference type="InterPro" id="IPR041588">
    <property type="entry name" value="Integrase_H2C2"/>
</dbReference>
<reference evidence="3" key="1">
    <citation type="submission" date="2025-08" db="UniProtKB">
        <authorList>
            <consortium name="RefSeq"/>
        </authorList>
    </citation>
    <scope>IDENTIFICATION</scope>
</reference>
<dbReference type="Proteomes" id="UP000079169">
    <property type="component" value="Unplaced"/>
</dbReference>
<dbReference type="PANTHER" id="PTHR47331">
    <property type="entry name" value="PHD-TYPE DOMAIN-CONTAINING PROTEIN"/>
    <property type="match status" value="1"/>
</dbReference>
<dbReference type="Pfam" id="PF17921">
    <property type="entry name" value="Integrase_H2C2"/>
    <property type="match status" value="1"/>
</dbReference>
<dbReference type="OMA" id="GRTICCK"/>
<dbReference type="AlphaFoldDB" id="A0A1S3CX76"/>
<feature type="domain" description="Integrase zinc-binding" evidence="1">
    <location>
        <begin position="132"/>
        <end position="186"/>
    </location>
</feature>
<evidence type="ECO:0000259" key="1">
    <source>
        <dbReference type="Pfam" id="PF17921"/>
    </source>
</evidence>
<gene>
    <name evidence="3" type="primary">LOC103506275</name>
</gene>
<dbReference type="PaxDb" id="121845-A0A1S3CX76"/>
<dbReference type="GeneID" id="103506275"/>
<organism evidence="2 3">
    <name type="scientific">Diaphorina citri</name>
    <name type="common">Asian citrus psyllid</name>
    <dbReference type="NCBI Taxonomy" id="121845"/>
    <lineage>
        <taxon>Eukaryota</taxon>
        <taxon>Metazoa</taxon>
        <taxon>Ecdysozoa</taxon>
        <taxon>Arthropoda</taxon>
        <taxon>Hexapoda</taxon>
        <taxon>Insecta</taxon>
        <taxon>Pterygota</taxon>
        <taxon>Neoptera</taxon>
        <taxon>Paraneoptera</taxon>
        <taxon>Hemiptera</taxon>
        <taxon>Sternorrhyncha</taxon>
        <taxon>Psylloidea</taxon>
        <taxon>Psyllidae</taxon>
        <taxon>Diaphorininae</taxon>
        <taxon>Diaphorina</taxon>
    </lineage>
</organism>
<protein>
    <submittedName>
        <fullName evidence="3">Uncharacterized protein LOC103506275</fullName>
    </submittedName>
</protein>
<dbReference type="RefSeq" id="XP_008468882.1">
    <property type="nucleotide sequence ID" value="XM_008470660.1"/>
</dbReference>
<name>A0A1S3CX76_DIACI</name>
<dbReference type="KEGG" id="dci:103506275"/>
<accession>A0A1S3CX76</accession>